<reference evidence="2 3" key="1">
    <citation type="submission" date="2021-03" db="EMBL/GenBank/DDBJ databases">
        <title>The complete genome sequence of Acetobacter suratthaniensis TBRC 1719.</title>
        <authorList>
            <person name="Charoenyingcharoen P."/>
            <person name="Yukphan P."/>
        </authorList>
    </citation>
    <scope>NUCLEOTIDE SEQUENCE [LARGE SCALE GENOMIC DNA]</scope>
    <source>
        <strain evidence="2 3">TBRC 1719</strain>
    </source>
</reference>
<protein>
    <submittedName>
        <fullName evidence="2">Host attachment protein</fullName>
    </submittedName>
</protein>
<feature type="region of interest" description="Disordered" evidence="1">
    <location>
        <begin position="28"/>
        <end position="56"/>
    </location>
</feature>
<accession>A0ABS3LPB1</accession>
<dbReference type="InterPro" id="IPR041374">
    <property type="entry name" value="BaeRF_family12"/>
</dbReference>
<sequence length="138" mass="14614">MTEARDGQVVYVVADGGKVRFLHDSQGSMHDVEVSDSHAHTGTPGQMPAGASPADTRKDAFARSVAERMNAQVAHDSANVAAFVLAAPAPVLHEIREHLSAPAAARVIKVLSKDLINIPSHELRAHFDIPATGWVLPG</sequence>
<evidence type="ECO:0000313" key="2">
    <source>
        <dbReference type="EMBL" id="MBO1329215.1"/>
    </source>
</evidence>
<evidence type="ECO:0000313" key="3">
    <source>
        <dbReference type="Proteomes" id="UP000664399"/>
    </source>
</evidence>
<dbReference type="Pfam" id="PF18856">
    <property type="entry name" value="baeRF_family12"/>
    <property type="match status" value="1"/>
</dbReference>
<gene>
    <name evidence="2" type="ORF">J2D75_12115</name>
</gene>
<name>A0ABS3LPB1_9PROT</name>
<dbReference type="RefSeq" id="WP_207855080.1">
    <property type="nucleotide sequence ID" value="NZ_JAFVMG010000016.1"/>
</dbReference>
<keyword evidence="3" id="KW-1185">Reference proteome</keyword>
<dbReference type="Proteomes" id="UP000664399">
    <property type="component" value="Unassembled WGS sequence"/>
</dbReference>
<comment type="caution">
    <text evidence="2">The sequence shown here is derived from an EMBL/GenBank/DDBJ whole genome shotgun (WGS) entry which is preliminary data.</text>
</comment>
<feature type="compositionally biased region" description="Basic and acidic residues" evidence="1">
    <location>
        <begin position="30"/>
        <end position="39"/>
    </location>
</feature>
<evidence type="ECO:0000256" key="1">
    <source>
        <dbReference type="SAM" id="MobiDB-lite"/>
    </source>
</evidence>
<proteinExistence type="predicted"/>
<dbReference type="EMBL" id="JAFVMG010000016">
    <property type="protein sequence ID" value="MBO1329215.1"/>
    <property type="molecule type" value="Genomic_DNA"/>
</dbReference>
<organism evidence="2 3">
    <name type="scientific">Acetobacter suratthaniensis</name>
    <dbReference type="NCBI Taxonomy" id="1502841"/>
    <lineage>
        <taxon>Bacteria</taxon>
        <taxon>Pseudomonadati</taxon>
        <taxon>Pseudomonadota</taxon>
        <taxon>Alphaproteobacteria</taxon>
        <taxon>Acetobacterales</taxon>
        <taxon>Acetobacteraceae</taxon>
        <taxon>Acetobacter</taxon>
    </lineage>
</organism>